<organism evidence="2">
    <name type="scientific">Salvia splendens</name>
    <name type="common">Scarlet sage</name>
    <dbReference type="NCBI Taxonomy" id="180675"/>
    <lineage>
        <taxon>Eukaryota</taxon>
        <taxon>Viridiplantae</taxon>
        <taxon>Streptophyta</taxon>
        <taxon>Embryophyta</taxon>
        <taxon>Tracheophyta</taxon>
        <taxon>Spermatophyta</taxon>
        <taxon>Magnoliopsida</taxon>
        <taxon>eudicotyledons</taxon>
        <taxon>Gunneridae</taxon>
        <taxon>Pentapetalae</taxon>
        <taxon>asterids</taxon>
        <taxon>lamiids</taxon>
        <taxon>Lamiales</taxon>
        <taxon>Lamiaceae</taxon>
        <taxon>Nepetoideae</taxon>
        <taxon>Mentheae</taxon>
        <taxon>Salviinae</taxon>
        <taxon>Salvia</taxon>
        <taxon>Salvia subgen. Calosphace</taxon>
        <taxon>core Calosphace</taxon>
    </lineage>
</organism>
<comment type="caution">
    <text evidence="2">The sequence shown here is derived from an EMBL/GenBank/DDBJ whole genome shotgun (WGS) entry which is preliminary data.</text>
</comment>
<dbReference type="AlphaFoldDB" id="A0A8X8WNX6"/>
<gene>
    <name evidence="2" type="ORF">SASPL_143732</name>
</gene>
<accession>A0A8X8WNX6</accession>
<evidence type="ECO:0000313" key="3">
    <source>
        <dbReference type="Proteomes" id="UP000298416"/>
    </source>
</evidence>
<evidence type="ECO:0000313" key="2">
    <source>
        <dbReference type="EMBL" id="KAG6397563.1"/>
    </source>
</evidence>
<reference evidence="2" key="1">
    <citation type="submission" date="2018-01" db="EMBL/GenBank/DDBJ databases">
        <authorList>
            <person name="Mao J.F."/>
        </authorList>
    </citation>
    <scope>NUCLEOTIDE SEQUENCE</scope>
    <source>
        <strain evidence="2">Huo1</strain>
        <tissue evidence="2">Leaf</tissue>
    </source>
</reference>
<proteinExistence type="predicted"/>
<dbReference type="Gene3D" id="3.40.395.10">
    <property type="entry name" value="Adenoviral Proteinase, Chain A"/>
    <property type="match status" value="1"/>
</dbReference>
<dbReference type="Proteomes" id="UP000298416">
    <property type="component" value="Unassembled WGS sequence"/>
</dbReference>
<protein>
    <submittedName>
        <fullName evidence="2">Uncharacterized protein</fullName>
    </submittedName>
</protein>
<name>A0A8X8WNX6_SALSN</name>
<dbReference type="EMBL" id="PNBA02000016">
    <property type="protein sequence ID" value="KAG6397563.1"/>
    <property type="molecule type" value="Genomic_DNA"/>
</dbReference>
<dbReference type="InterPro" id="IPR038765">
    <property type="entry name" value="Papain-like_cys_pep_sf"/>
</dbReference>
<evidence type="ECO:0000256" key="1">
    <source>
        <dbReference type="SAM" id="MobiDB-lite"/>
    </source>
</evidence>
<reference evidence="2" key="2">
    <citation type="submission" date="2020-08" db="EMBL/GenBank/DDBJ databases">
        <title>Plant Genome Project.</title>
        <authorList>
            <person name="Zhang R.-G."/>
        </authorList>
    </citation>
    <scope>NUCLEOTIDE SEQUENCE</scope>
    <source>
        <strain evidence="2">Huo1</strain>
        <tissue evidence="2">Leaf</tissue>
    </source>
</reference>
<keyword evidence="3" id="KW-1185">Reference proteome</keyword>
<feature type="region of interest" description="Disordered" evidence="1">
    <location>
        <begin position="1"/>
        <end position="74"/>
    </location>
</feature>
<feature type="compositionally biased region" description="Basic and acidic residues" evidence="1">
    <location>
        <begin position="25"/>
        <end position="61"/>
    </location>
</feature>
<feature type="compositionally biased region" description="Polar residues" evidence="1">
    <location>
        <begin position="1"/>
        <end position="22"/>
    </location>
</feature>
<dbReference type="SUPFAM" id="SSF54001">
    <property type="entry name" value="Cysteine proteinases"/>
    <property type="match status" value="1"/>
</dbReference>
<sequence>MNLETTGNENADTSHVQESDVVNDTPDKTKGSKRMKESVLRINDPEADKQAEEQTAEEPKKGPASKKVTKEKVNKGKEKSKEIIELFQSLNEEQLNEVIDMGFGELQHFGIAEVLGKMAYDLVKGFNNVDCTIQLENQRLAIYPEDVYVTLELPIGGTLINRISRQKKNPFVDEVARRVGKNVERILPEDLIKEWEVAIEGFATASEDAVRVLQNLLLSMTYVKNMIQNFEAMKIAGATACNMIGVIPEVEVNEEETVTSLQAALAKDNFNSPELVEAVKSMFKVTAQLTKLAEEGPPFDIHPSFEQKNSVAEISSFTAVGMIQSSNTEKSVISVGSEEARLCASKSDKQERNNIVGTSFNGGSVASNQTGIEKEGTINVEEIVKSAMADYMDGGGDDAADEFYSEASGTKRKQVWIISLEAMMKLMYGEELDVEAIVKSALEAYMECDEVDEDFVTPFTNKSEPKLGKALVIYANKQRAVTVSRKLTPDERVMYYWLMTTHHGNEEQIIYNDRVVEVMLLEFCSLLPHHEVSSGVISAFCSVLNHMEALKSVTSPKRLFFTTYPALYTVVMSNGGDDDADKLYEFSSNIDKEVSEIPHFAWDDIDMVFFAFCVSKRYYTVCFCFKRRSVVIIDACKDGEDNDLRFTYGCIPEALV</sequence>